<dbReference type="PANTHER" id="PTHR47957:SF3">
    <property type="entry name" value="ATP-DEPENDENT HELICASE HRQ1"/>
    <property type="match status" value="1"/>
</dbReference>
<dbReference type="PROSITE" id="PS51192">
    <property type="entry name" value="HELICASE_ATP_BIND_1"/>
    <property type="match status" value="1"/>
</dbReference>
<dbReference type="AlphaFoldDB" id="A0AAX4NDK5"/>
<keyword evidence="2" id="KW-0067">ATP-binding</keyword>
<keyword evidence="3" id="KW-1185">Reference proteome</keyword>
<gene>
    <name evidence="2" type="ORF">OXIME_000130</name>
</gene>
<keyword evidence="2" id="KW-0378">Hydrolase</keyword>
<dbReference type="EMBL" id="CP133772">
    <property type="protein sequence ID" value="WYX99595.1"/>
    <property type="molecule type" value="Genomic_DNA"/>
</dbReference>
<dbReference type="SMART" id="SM00487">
    <property type="entry name" value="DEXDc"/>
    <property type="match status" value="1"/>
</dbReference>
<dbReference type="GeneID" id="95966853"/>
<sequence length="628" mass="72134">MIKKTFIFQPQYLPLTNNMQLGFRLHEFQVIVKDILGMSEDCLFLDAPTASGKTLSFILPSACNNLTLRRAKTLVISPTNLLISQTYEEISELIREKPEIQDMRLSRINSRSFVGLKIYERAKKIRGEFINNDIVISNPDVIALFLSGFYDKSYKNGPGAEFTRVRSTTDIFSELDIIIFDEYHVYSEEELGKISAFLNLCKLTGKVPKIIFTSATPQYKMREMLITLGFTYRDYHVNVSQVESADARCIRGEIKLSVTDQPIKDSLSDAFINEGKVLYLFDHKIEAEKARSKLIEMGLESKYIKDLSGFSNRALEKKESSALERCIVATNAAEQGLNLDVSIAHIEPGLYIENLTQRYGRIGRRGQPGSIFIHLKDWQVDKVSDHLADFSDLINELEKIFFSKDLFMSRIKRHFAAFMALCSIEDKRGIIASQIKNSVEKINDSTITKIYRAIIAFEDAIKKLSKLKQPNPEDIKDLNKWWDSFLLSIGFFRGESTSVFIRLKRDGEYMDTTEDIVWVKKMCITETIKDEKHKLYLISSFKEVPSLVELEFRLPLGTLRVTERELFDRKGFATSYCKKISSYLLDVFEGYGIDISEMTTNFRQLVEIIYPNMLMPKEVELASESQII</sequence>
<organism evidence="2 3">
    <name type="scientific">Oxyplasma meridianum</name>
    <dbReference type="NCBI Taxonomy" id="3073602"/>
    <lineage>
        <taxon>Archaea</taxon>
        <taxon>Methanobacteriati</taxon>
        <taxon>Thermoplasmatota</taxon>
        <taxon>Thermoplasmata</taxon>
        <taxon>Thermoplasmatales</taxon>
        <taxon>Thermoplasmataceae</taxon>
        <taxon>Oxyplasma</taxon>
    </lineage>
</organism>
<name>A0AAX4NDK5_9ARCH</name>
<dbReference type="InterPro" id="IPR011545">
    <property type="entry name" value="DEAD/DEAH_box_helicase_dom"/>
</dbReference>
<evidence type="ECO:0000259" key="1">
    <source>
        <dbReference type="PROSITE" id="PS51192"/>
    </source>
</evidence>
<reference evidence="2 3" key="1">
    <citation type="submission" date="2023-09" db="EMBL/GenBank/DDBJ databases">
        <authorList>
            <person name="Golyshina O.V."/>
            <person name="Lunev E.A."/>
            <person name="Bargiela R."/>
            <person name="Gaines M.C."/>
            <person name="Daum B."/>
            <person name="Bale N.J."/>
            <person name="Koenen M."/>
            <person name="Sinninghe Damst J.S."/>
            <person name="Yakimov M."/>
            <person name="Golyshin P.N."/>
        </authorList>
    </citation>
    <scope>NUCLEOTIDE SEQUENCE [LARGE SCALE GENOMIC DNA]</scope>
    <source>
        <strain evidence="2 3">M1</strain>
    </source>
</reference>
<dbReference type="GO" id="GO:0005524">
    <property type="term" value="F:ATP binding"/>
    <property type="evidence" value="ECO:0007669"/>
    <property type="project" value="InterPro"/>
</dbReference>
<dbReference type="GO" id="GO:0043138">
    <property type="term" value="F:3'-5' DNA helicase activity"/>
    <property type="evidence" value="ECO:0007669"/>
    <property type="project" value="TreeGrafter"/>
</dbReference>
<protein>
    <submittedName>
        <fullName evidence="2">DEAD/DEAH box helicase</fullName>
    </submittedName>
</protein>
<dbReference type="InterPro" id="IPR027417">
    <property type="entry name" value="P-loop_NTPase"/>
</dbReference>
<proteinExistence type="predicted"/>
<dbReference type="KEGG" id="omr:OXIME_000130"/>
<dbReference type="GO" id="GO:0003676">
    <property type="term" value="F:nucleic acid binding"/>
    <property type="evidence" value="ECO:0007669"/>
    <property type="project" value="InterPro"/>
</dbReference>
<dbReference type="SUPFAM" id="SSF52540">
    <property type="entry name" value="P-loop containing nucleoside triphosphate hydrolases"/>
    <property type="match status" value="1"/>
</dbReference>
<keyword evidence="2" id="KW-0547">Nucleotide-binding</keyword>
<feature type="domain" description="Helicase ATP-binding" evidence="1">
    <location>
        <begin position="34"/>
        <end position="235"/>
    </location>
</feature>
<dbReference type="InterPro" id="IPR014001">
    <property type="entry name" value="Helicase_ATP-bd"/>
</dbReference>
<dbReference type="GO" id="GO:0006289">
    <property type="term" value="P:nucleotide-excision repair"/>
    <property type="evidence" value="ECO:0007669"/>
    <property type="project" value="TreeGrafter"/>
</dbReference>
<dbReference type="RefSeq" id="WP_393971563.1">
    <property type="nucleotide sequence ID" value="NZ_CP133772.1"/>
</dbReference>
<dbReference type="Pfam" id="PF00270">
    <property type="entry name" value="DEAD"/>
    <property type="match status" value="1"/>
</dbReference>
<evidence type="ECO:0000313" key="2">
    <source>
        <dbReference type="EMBL" id="WYX99595.1"/>
    </source>
</evidence>
<keyword evidence="2" id="KW-0347">Helicase</keyword>
<dbReference type="GO" id="GO:0036297">
    <property type="term" value="P:interstrand cross-link repair"/>
    <property type="evidence" value="ECO:0007669"/>
    <property type="project" value="TreeGrafter"/>
</dbReference>
<evidence type="ECO:0000313" key="3">
    <source>
        <dbReference type="Proteomes" id="UP001451606"/>
    </source>
</evidence>
<dbReference type="Gene3D" id="3.40.50.300">
    <property type="entry name" value="P-loop containing nucleotide triphosphate hydrolases"/>
    <property type="match status" value="2"/>
</dbReference>
<accession>A0AAX4NDK5</accession>
<dbReference type="Proteomes" id="UP001451606">
    <property type="component" value="Chromosome"/>
</dbReference>
<dbReference type="PANTHER" id="PTHR47957">
    <property type="entry name" value="ATP-DEPENDENT HELICASE HRQ1"/>
    <property type="match status" value="1"/>
</dbReference>